<evidence type="ECO:0000313" key="3">
    <source>
        <dbReference type="EMBL" id="ETV85246.1"/>
    </source>
</evidence>
<feature type="transmembrane region" description="Helical" evidence="1">
    <location>
        <begin position="159"/>
        <end position="177"/>
    </location>
</feature>
<keyword evidence="1" id="KW-1133">Transmembrane helix</keyword>
<organism evidence="3">
    <name type="scientific">Aphanomyces astaci</name>
    <name type="common">Crayfish plague agent</name>
    <dbReference type="NCBI Taxonomy" id="112090"/>
    <lineage>
        <taxon>Eukaryota</taxon>
        <taxon>Sar</taxon>
        <taxon>Stramenopiles</taxon>
        <taxon>Oomycota</taxon>
        <taxon>Saprolegniomycetes</taxon>
        <taxon>Saprolegniales</taxon>
        <taxon>Verrucalvaceae</taxon>
        <taxon>Aphanomyces</taxon>
    </lineage>
</organism>
<feature type="transmembrane region" description="Helical" evidence="1">
    <location>
        <begin position="237"/>
        <end position="255"/>
    </location>
</feature>
<dbReference type="OrthoDB" id="29773at2759"/>
<dbReference type="InterPro" id="IPR037185">
    <property type="entry name" value="EmrE-like"/>
</dbReference>
<dbReference type="RefSeq" id="XP_009825264.1">
    <property type="nucleotide sequence ID" value="XM_009826962.1"/>
</dbReference>
<evidence type="ECO:0000259" key="2">
    <source>
        <dbReference type="Pfam" id="PF00892"/>
    </source>
</evidence>
<feature type="transmembrane region" description="Helical" evidence="1">
    <location>
        <begin position="211"/>
        <end position="231"/>
    </location>
</feature>
<sequence length="426" mass="45914">MSSGYGLLCVQAVFLFTGVFSTCAAQYVFYQGAGAQRAMLLPLCNYLGMMLVGVIPSMSSSDSHHPTASILKKKNDDDSAAAALARTESLLKRDDMELTRRQAEKDINVDMKDISDKVPLVSTSLTTASTISSSLADLKAPLKHDGSSVGSLSVMQSMLLLNVVLDFGGCIFANIGLSMAGSGVFQVLYSSVVCWSALLSKIFLKKQPSQYEWLGIAIVTFGLAFSAMGQSNGGRNAGYVLMGCVNTLIGAAFYGGNYVTGEFILMLPERPEPKDLCLKMGICCVTIISVYQMFWVLPQWTHIVTEPVMEAHGDPLRILGALSLYTLSQLAHGLTYFMMLGSCGAVTTGIMQSLRAVCVFGLSSVLYCSRQESQCFDAKRGIATLFVVAGVLFYSWAKGHAKIRKPIDSATHSSKKPHLPLKNCIV</sequence>
<keyword evidence="1" id="KW-0472">Membrane</keyword>
<dbReference type="GeneID" id="20805054"/>
<accession>W4H0Y7</accession>
<dbReference type="VEuPathDB" id="FungiDB:H257_03058"/>
<feature type="transmembrane region" description="Helical" evidence="1">
    <location>
        <begin position="378"/>
        <end position="397"/>
    </location>
</feature>
<dbReference type="EMBL" id="KI913118">
    <property type="protein sequence ID" value="ETV85246.1"/>
    <property type="molecule type" value="Genomic_DNA"/>
</dbReference>
<dbReference type="GO" id="GO:0016020">
    <property type="term" value="C:membrane"/>
    <property type="evidence" value="ECO:0007669"/>
    <property type="project" value="InterPro"/>
</dbReference>
<dbReference type="PANTHER" id="PTHR13146:SF1">
    <property type="entry name" value="SUGAR PHOSPHATE TRANSPORTER DOMAIN-CONTAINING PROTEIN"/>
    <property type="match status" value="1"/>
</dbReference>
<dbReference type="AlphaFoldDB" id="W4H0Y7"/>
<reference evidence="3" key="1">
    <citation type="submission" date="2013-12" db="EMBL/GenBank/DDBJ databases">
        <title>The Genome Sequence of Aphanomyces astaci APO3.</title>
        <authorList>
            <consortium name="The Broad Institute Genomics Platform"/>
            <person name="Russ C."/>
            <person name="Tyler B."/>
            <person name="van West P."/>
            <person name="Dieguez-Uribeondo J."/>
            <person name="Young S.K."/>
            <person name="Zeng Q."/>
            <person name="Gargeya S."/>
            <person name="Fitzgerald M."/>
            <person name="Abouelleil A."/>
            <person name="Alvarado L."/>
            <person name="Chapman S.B."/>
            <person name="Gainer-Dewar J."/>
            <person name="Goldberg J."/>
            <person name="Griggs A."/>
            <person name="Gujja S."/>
            <person name="Hansen M."/>
            <person name="Howarth C."/>
            <person name="Imamovic A."/>
            <person name="Ireland A."/>
            <person name="Larimer J."/>
            <person name="McCowan C."/>
            <person name="Murphy C."/>
            <person name="Pearson M."/>
            <person name="Poon T.W."/>
            <person name="Priest M."/>
            <person name="Roberts A."/>
            <person name="Saif S."/>
            <person name="Shea T."/>
            <person name="Sykes S."/>
            <person name="Wortman J."/>
            <person name="Nusbaum C."/>
            <person name="Birren B."/>
        </authorList>
    </citation>
    <scope>NUCLEOTIDE SEQUENCE [LARGE SCALE GENOMIC DNA]</scope>
    <source>
        <strain evidence="3">APO3</strain>
    </source>
</reference>
<dbReference type="Pfam" id="PF00892">
    <property type="entry name" value="EamA"/>
    <property type="match status" value="1"/>
</dbReference>
<dbReference type="PANTHER" id="PTHR13146">
    <property type="match status" value="1"/>
</dbReference>
<dbReference type="InterPro" id="IPR000620">
    <property type="entry name" value="EamA_dom"/>
</dbReference>
<proteinExistence type="predicted"/>
<gene>
    <name evidence="3" type="ORF">H257_03058</name>
</gene>
<evidence type="ECO:0000256" key="1">
    <source>
        <dbReference type="SAM" id="Phobius"/>
    </source>
</evidence>
<feature type="transmembrane region" description="Helical" evidence="1">
    <location>
        <begin position="183"/>
        <end position="204"/>
    </location>
</feature>
<feature type="transmembrane region" description="Helical" evidence="1">
    <location>
        <begin position="345"/>
        <end position="366"/>
    </location>
</feature>
<feature type="transmembrane region" description="Helical" evidence="1">
    <location>
        <begin position="276"/>
        <end position="298"/>
    </location>
</feature>
<feature type="transmembrane region" description="Helical" evidence="1">
    <location>
        <begin position="35"/>
        <end position="55"/>
    </location>
</feature>
<feature type="domain" description="EamA" evidence="2">
    <location>
        <begin position="151"/>
        <end position="226"/>
    </location>
</feature>
<protein>
    <recommendedName>
        <fullName evidence="2">EamA domain-containing protein</fullName>
    </recommendedName>
</protein>
<keyword evidence="1" id="KW-0812">Transmembrane</keyword>
<feature type="transmembrane region" description="Helical" evidence="1">
    <location>
        <begin position="318"/>
        <end position="338"/>
    </location>
</feature>
<name>W4H0Y7_APHAT</name>
<dbReference type="SUPFAM" id="SSF103481">
    <property type="entry name" value="Multidrug resistance efflux transporter EmrE"/>
    <property type="match status" value="1"/>
</dbReference>